<accession>X0WKC5</accession>
<dbReference type="EMBL" id="BARS01042650">
    <property type="protein sequence ID" value="GAG31095.1"/>
    <property type="molecule type" value="Genomic_DNA"/>
</dbReference>
<proteinExistence type="predicted"/>
<comment type="caution">
    <text evidence="1">The sequence shown here is derived from an EMBL/GenBank/DDBJ whole genome shotgun (WGS) entry which is preliminary data.</text>
</comment>
<organism evidence="1">
    <name type="scientific">marine sediment metagenome</name>
    <dbReference type="NCBI Taxonomy" id="412755"/>
    <lineage>
        <taxon>unclassified sequences</taxon>
        <taxon>metagenomes</taxon>
        <taxon>ecological metagenomes</taxon>
    </lineage>
</organism>
<gene>
    <name evidence="1" type="ORF">S01H1_64689</name>
</gene>
<evidence type="ECO:0000313" key="1">
    <source>
        <dbReference type="EMBL" id="GAG31095.1"/>
    </source>
</evidence>
<sequence>MQTKQKIALFGIVILTIGILASAEFHFNNVNNNHYNVEQSLHSSAQQYRNDLDSIFIGKITDYSTMGYFPQIYEPSLQATYYALAIYDALDSLDQINSNELLDYIL</sequence>
<name>X0WKC5_9ZZZZ</name>
<dbReference type="AlphaFoldDB" id="X0WKC5"/>
<reference evidence="1" key="1">
    <citation type="journal article" date="2014" name="Front. Microbiol.">
        <title>High frequency of phylogenetically diverse reductive dehalogenase-homologous genes in deep subseafloor sedimentary metagenomes.</title>
        <authorList>
            <person name="Kawai M."/>
            <person name="Futagami T."/>
            <person name="Toyoda A."/>
            <person name="Takaki Y."/>
            <person name="Nishi S."/>
            <person name="Hori S."/>
            <person name="Arai W."/>
            <person name="Tsubouchi T."/>
            <person name="Morono Y."/>
            <person name="Uchiyama I."/>
            <person name="Ito T."/>
            <person name="Fujiyama A."/>
            <person name="Inagaki F."/>
            <person name="Takami H."/>
        </authorList>
    </citation>
    <scope>NUCLEOTIDE SEQUENCE</scope>
    <source>
        <strain evidence="1">Expedition CK06-06</strain>
    </source>
</reference>
<feature type="non-terminal residue" evidence="1">
    <location>
        <position position="106"/>
    </location>
</feature>
<protein>
    <submittedName>
        <fullName evidence="1">Uncharacterized protein</fullName>
    </submittedName>
</protein>